<dbReference type="Proteomes" id="UP000003656">
    <property type="component" value="Unassembled WGS sequence"/>
</dbReference>
<protein>
    <submittedName>
        <fullName evidence="1">Uncharacterized protein</fullName>
    </submittedName>
</protein>
<proteinExistence type="predicted"/>
<evidence type="ECO:0000313" key="1">
    <source>
        <dbReference type="EMBL" id="EFA23342.1"/>
    </source>
</evidence>
<sequence length="74" mass="8632">MDFVKQLRTTQNYIEVSVSQRIKRSWTYCYGHGFQSTGLQGITGGERCLIAMWPAHVIMRRPHHKRFHSLTAVL</sequence>
<gene>
    <name evidence="1" type="ORF">BIFGAL_03461</name>
</gene>
<organism evidence="1 2">
    <name type="scientific">Bifidobacterium gallicum DSM 20093 = LMG 11596</name>
    <dbReference type="NCBI Taxonomy" id="561180"/>
    <lineage>
        <taxon>Bacteria</taxon>
        <taxon>Bacillati</taxon>
        <taxon>Actinomycetota</taxon>
        <taxon>Actinomycetes</taxon>
        <taxon>Bifidobacteriales</taxon>
        <taxon>Bifidobacteriaceae</taxon>
        <taxon>Bifidobacterium</taxon>
    </lineage>
</organism>
<dbReference type="STRING" id="561180.BIFGAL_03461"/>
<dbReference type="EMBL" id="ABXB03000002">
    <property type="protein sequence ID" value="EFA23342.1"/>
    <property type="molecule type" value="Genomic_DNA"/>
</dbReference>
<comment type="caution">
    <text evidence="1">The sequence shown here is derived from an EMBL/GenBank/DDBJ whole genome shotgun (WGS) entry which is preliminary data.</text>
</comment>
<evidence type="ECO:0000313" key="2">
    <source>
        <dbReference type="Proteomes" id="UP000003656"/>
    </source>
</evidence>
<reference evidence="1 2" key="1">
    <citation type="submission" date="2009-11" db="EMBL/GenBank/DDBJ databases">
        <authorList>
            <person name="Weinstock G."/>
            <person name="Sodergren E."/>
            <person name="Clifton S."/>
            <person name="Fulton L."/>
            <person name="Fulton B."/>
            <person name="Courtney L."/>
            <person name="Fronick C."/>
            <person name="Harrison M."/>
            <person name="Strong C."/>
            <person name="Farmer C."/>
            <person name="Delahaunty K."/>
            <person name="Markovic C."/>
            <person name="Hall O."/>
            <person name="Minx P."/>
            <person name="Tomlinson C."/>
            <person name="Mitreva M."/>
            <person name="Nelson J."/>
            <person name="Hou S."/>
            <person name="Wollam A."/>
            <person name="Pepin K.H."/>
            <person name="Johnson M."/>
            <person name="Bhonagiri V."/>
            <person name="Nash W.E."/>
            <person name="Warren W."/>
            <person name="Chinwalla A."/>
            <person name="Mardis E.R."/>
            <person name="Wilson R.K."/>
        </authorList>
    </citation>
    <scope>NUCLEOTIDE SEQUENCE [LARGE SCALE GENOMIC DNA]</scope>
    <source>
        <strain evidence="1 2">DSM 20093</strain>
    </source>
</reference>
<accession>D1NUD7</accession>
<dbReference type="AlphaFoldDB" id="D1NUD7"/>
<name>D1NUD7_9BIFI</name>